<evidence type="ECO:0000256" key="4">
    <source>
        <dbReference type="ARBA" id="ARBA00023136"/>
    </source>
</evidence>
<sequence length="485" mass="53766">MGSDLGVSPAPYTQNAKGIGSETSVHLENVPPSPPKQDSIDSWVAEDPKHPRNWPKWKRNAQILMVAFHSMAATFMAAGIIPAYDAMAEDYGVTVPEASYFTSVQILLLGLTPIFWKPITSVYGRYHVFMFSVLGSMVCNIGGARCTTYSAQMATRIIAAICISPPIGIGSGVITELCEPHERAQKIGWWTLMLTLGTPGGPFIMGFVSKHIGWQWIYWLFAIMNFAQFIVYLLIGEETMYVAERPKAKLDGGFFSKLMPRRVDPRPLTFREFVQPLCYSKFPRVVIPAIAHSIVFCYGNIALIVEMPIVFGERFHFDAQQIGLQFIAIIIGCVLGEQLSGPMSDWFLRHIDRKKGSHRPADRLWLSYIGFGTVIAGLLVWGFQLDKATSWNVTPCVGAAIASFGNQIITTILISFAVDSYKEHSTDVGVCINVYRHIWGFIGPFYFPHMFETLELSGAAGVMCAIIAVCALVPIIGIQFVASRR</sequence>
<feature type="compositionally biased region" description="Polar residues" evidence="5">
    <location>
        <begin position="11"/>
        <end position="26"/>
    </location>
</feature>
<feature type="transmembrane region" description="Helical" evidence="6">
    <location>
        <begin position="98"/>
        <end position="116"/>
    </location>
</feature>
<name>A0A5M3ZDS8_ASPTE</name>
<dbReference type="PANTHER" id="PTHR23502:SF2">
    <property type="entry name" value="TRANSPORTER, PUTATIVE (AFU_ORTHOLOGUE AFUA_2G08910)-RELATED"/>
    <property type="match status" value="1"/>
</dbReference>
<proteinExistence type="predicted"/>
<protein>
    <submittedName>
        <fullName evidence="7">MFS multidrug transporter</fullName>
    </submittedName>
</protein>
<feature type="transmembrane region" description="Helical" evidence="6">
    <location>
        <begin position="459"/>
        <end position="482"/>
    </location>
</feature>
<dbReference type="Pfam" id="PF07690">
    <property type="entry name" value="MFS_1"/>
    <property type="match status" value="1"/>
</dbReference>
<dbReference type="InterPro" id="IPR011701">
    <property type="entry name" value="MFS"/>
</dbReference>
<dbReference type="VEuPathDB" id="FungiDB:ATEG_10324"/>
<feature type="transmembrane region" description="Helical" evidence="6">
    <location>
        <begin position="157"/>
        <end position="175"/>
    </location>
</feature>
<dbReference type="EMBL" id="BLJY01000016">
    <property type="protein sequence ID" value="GFF21753.1"/>
    <property type="molecule type" value="Genomic_DNA"/>
</dbReference>
<comment type="subcellular location">
    <subcellularLocation>
        <location evidence="1">Membrane</location>
        <topology evidence="1">Multi-pass membrane protein</topology>
    </subcellularLocation>
</comment>
<keyword evidence="8" id="KW-1185">Reference proteome</keyword>
<dbReference type="InterPro" id="IPR020846">
    <property type="entry name" value="MFS_dom"/>
</dbReference>
<comment type="caution">
    <text evidence="7">The sequence shown here is derived from an EMBL/GenBank/DDBJ whole genome shotgun (WGS) entry which is preliminary data.</text>
</comment>
<evidence type="ECO:0000313" key="7">
    <source>
        <dbReference type="EMBL" id="GFF21753.1"/>
    </source>
</evidence>
<dbReference type="GO" id="GO:0022857">
    <property type="term" value="F:transmembrane transporter activity"/>
    <property type="evidence" value="ECO:0007669"/>
    <property type="project" value="InterPro"/>
</dbReference>
<dbReference type="Proteomes" id="UP000452235">
    <property type="component" value="Unassembled WGS sequence"/>
</dbReference>
<dbReference type="SUPFAM" id="SSF103473">
    <property type="entry name" value="MFS general substrate transporter"/>
    <property type="match status" value="1"/>
</dbReference>
<keyword evidence="2 6" id="KW-0812">Transmembrane</keyword>
<evidence type="ECO:0000256" key="1">
    <source>
        <dbReference type="ARBA" id="ARBA00004141"/>
    </source>
</evidence>
<feature type="transmembrane region" description="Helical" evidence="6">
    <location>
        <begin position="63"/>
        <end position="86"/>
    </location>
</feature>
<feature type="transmembrane region" description="Helical" evidence="6">
    <location>
        <begin position="285"/>
        <end position="310"/>
    </location>
</feature>
<gene>
    <name evidence="7" type="ORF">ATEIFO6365_0016007700</name>
</gene>
<feature type="transmembrane region" description="Helical" evidence="6">
    <location>
        <begin position="364"/>
        <end position="385"/>
    </location>
</feature>
<keyword evidence="3 6" id="KW-1133">Transmembrane helix</keyword>
<dbReference type="AlphaFoldDB" id="A0A5M3ZDS8"/>
<feature type="region of interest" description="Disordered" evidence="5">
    <location>
        <begin position="1"/>
        <end position="45"/>
    </location>
</feature>
<evidence type="ECO:0000256" key="5">
    <source>
        <dbReference type="SAM" id="MobiDB-lite"/>
    </source>
</evidence>
<feature type="transmembrane region" description="Helical" evidence="6">
    <location>
        <begin position="322"/>
        <end position="343"/>
    </location>
</feature>
<dbReference type="GO" id="GO:0005886">
    <property type="term" value="C:plasma membrane"/>
    <property type="evidence" value="ECO:0007669"/>
    <property type="project" value="TreeGrafter"/>
</dbReference>
<keyword evidence="4 6" id="KW-0472">Membrane</keyword>
<dbReference type="OrthoDB" id="268400at2759"/>
<feature type="transmembrane region" description="Helical" evidence="6">
    <location>
        <begin position="187"/>
        <end position="204"/>
    </location>
</feature>
<feature type="transmembrane region" description="Helical" evidence="6">
    <location>
        <begin position="128"/>
        <end position="151"/>
    </location>
</feature>
<evidence type="ECO:0000256" key="2">
    <source>
        <dbReference type="ARBA" id="ARBA00022692"/>
    </source>
</evidence>
<feature type="transmembrane region" description="Helical" evidence="6">
    <location>
        <begin position="430"/>
        <end position="447"/>
    </location>
</feature>
<dbReference type="Gene3D" id="1.20.1250.20">
    <property type="entry name" value="MFS general substrate transporter like domains"/>
    <property type="match status" value="1"/>
</dbReference>
<reference evidence="7 8" key="1">
    <citation type="submission" date="2020-01" db="EMBL/GenBank/DDBJ databases">
        <title>Aspergillus terreus IFO 6365 whole genome shotgun sequence.</title>
        <authorList>
            <person name="Kanamasa S."/>
            <person name="Takahashi H."/>
        </authorList>
    </citation>
    <scope>NUCLEOTIDE SEQUENCE [LARGE SCALE GENOMIC DNA]</scope>
    <source>
        <strain evidence="7 8">IFO 6365</strain>
    </source>
</reference>
<feature type="transmembrane region" description="Helical" evidence="6">
    <location>
        <begin position="397"/>
        <end position="418"/>
    </location>
</feature>
<feature type="transmembrane region" description="Helical" evidence="6">
    <location>
        <begin position="216"/>
        <end position="235"/>
    </location>
</feature>
<evidence type="ECO:0000313" key="8">
    <source>
        <dbReference type="Proteomes" id="UP000452235"/>
    </source>
</evidence>
<evidence type="ECO:0000256" key="3">
    <source>
        <dbReference type="ARBA" id="ARBA00022989"/>
    </source>
</evidence>
<dbReference type="InterPro" id="IPR036259">
    <property type="entry name" value="MFS_trans_sf"/>
</dbReference>
<accession>A0A5M3ZDS8</accession>
<evidence type="ECO:0000256" key="6">
    <source>
        <dbReference type="SAM" id="Phobius"/>
    </source>
</evidence>
<dbReference type="PANTHER" id="PTHR23502">
    <property type="entry name" value="MAJOR FACILITATOR SUPERFAMILY"/>
    <property type="match status" value="1"/>
</dbReference>
<organism evidence="7 8">
    <name type="scientific">Aspergillus terreus</name>
    <dbReference type="NCBI Taxonomy" id="33178"/>
    <lineage>
        <taxon>Eukaryota</taxon>
        <taxon>Fungi</taxon>
        <taxon>Dikarya</taxon>
        <taxon>Ascomycota</taxon>
        <taxon>Pezizomycotina</taxon>
        <taxon>Eurotiomycetes</taxon>
        <taxon>Eurotiomycetidae</taxon>
        <taxon>Eurotiales</taxon>
        <taxon>Aspergillaceae</taxon>
        <taxon>Aspergillus</taxon>
        <taxon>Aspergillus subgen. Circumdati</taxon>
    </lineage>
</organism>
<dbReference type="PROSITE" id="PS50850">
    <property type="entry name" value="MFS"/>
    <property type="match status" value="1"/>
</dbReference>